<dbReference type="Pfam" id="PF01264">
    <property type="entry name" value="Chorismate_synt"/>
    <property type="match status" value="1"/>
</dbReference>
<evidence type="ECO:0000256" key="12">
    <source>
        <dbReference type="RuleBase" id="RU000605"/>
    </source>
</evidence>
<feature type="binding site" evidence="11">
    <location>
        <begin position="295"/>
        <end position="299"/>
    </location>
    <ligand>
        <name>FMN</name>
        <dbReference type="ChEBI" id="CHEBI:58210"/>
    </ligand>
</feature>
<dbReference type="AlphaFoldDB" id="A0A537J197"/>
<comment type="pathway">
    <text evidence="1 11 12">Metabolic intermediate biosynthesis; chorismate biosynthesis; chorismate from D-erythrose 4-phosphate and phosphoenolpyruvate: step 7/7.</text>
</comment>
<dbReference type="GO" id="GO:0008652">
    <property type="term" value="P:amino acid biosynthetic process"/>
    <property type="evidence" value="ECO:0007669"/>
    <property type="project" value="UniProtKB-KW"/>
</dbReference>
<dbReference type="InterPro" id="IPR000453">
    <property type="entry name" value="Chorismate_synth"/>
</dbReference>
<dbReference type="GO" id="GO:0005829">
    <property type="term" value="C:cytosol"/>
    <property type="evidence" value="ECO:0007669"/>
    <property type="project" value="TreeGrafter"/>
</dbReference>
<dbReference type="NCBIfam" id="NF003793">
    <property type="entry name" value="PRK05382.1"/>
    <property type="match status" value="1"/>
</dbReference>
<dbReference type="Proteomes" id="UP000318834">
    <property type="component" value="Unassembled WGS sequence"/>
</dbReference>
<keyword evidence="5 11" id="KW-0285">Flavoprotein</keyword>
<accession>A0A537J197</accession>
<comment type="catalytic activity">
    <reaction evidence="11 12">
        <text>5-O-(1-carboxyvinyl)-3-phosphoshikimate = chorismate + phosphate</text>
        <dbReference type="Rhea" id="RHEA:21020"/>
        <dbReference type="ChEBI" id="CHEBI:29748"/>
        <dbReference type="ChEBI" id="CHEBI:43474"/>
        <dbReference type="ChEBI" id="CHEBI:57701"/>
        <dbReference type="EC" id="4.2.3.5"/>
    </reaction>
</comment>
<keyword evidence="6 11" id="KW-0288">FMN</keyword>
<evidence type="ECO:0000256" key="9">
    <source>
        <dbReference type="ARBA" id="ARBA00023141"/>
    </source>
</evidence>
<evidence type="ECO:0000256" key="7">
    <source>
        <dbReference type="ARBA" id="ARBA00022827"/>
    </source>
</evidence>
<dbReference type="CDD" id="cd07304">
    <property type="entry name" value="Chorismate_synthase"/>
    <property type="match status" value="1"/>
</dbReference>
<feature type="binding site" evidence="11">
    <location>
        <position position="39"/>
    </location>
    <ligand>
        <name>NADP(+)</name>
        <dbReference type="ChEBI" id="CHEBI:58349"/>
    </ligand>
</feature>
<dbReference type="GO" id="GO:0004107">
    <property type="term" value="F:chorismate synthase activity"/>
    <property type="evidence" value="ECO:0007669"/>
    <property type="project" value="UniProtKB-UniRule"/>
</dbReference>
<evidence type="ECO:0000313" key="13">
    <source>
        <dbReference type="EMBL" id="TMI77331.1"/>
    </source>
</evidence>
<keyword evidence="10 11" id="KW-0456">Lyase</keyword>
<evidence type="ECO:0000313" key="14">
    <source>
        <dbReference type="Proteomes" id="UP000318834"/>
    </source>
</evidence>
<comment type="subunit">
    <text evidence="11">Homotetramer.</text>
</comment>
<evidence type="ECO:0000256" key="1">
    <source>
        <dbReference type="ARBA" id="ARBA00005044"/>
    </source>
</evidence>
<reference evidence="13 14" key="1">
    <citation type="journal article" date="2019" name="Nat. Microbiol.">
        <title>Mediterranean grassland soil C-N compound turnover is dependent on rainfall and depth, and is mediated by genomically divergent microorganisms.</title>
        <authorList>
            <person name="Diamond S."/>
            <person name="Andeer P.F."/>
            <person name="Li Z."/>
            <person name="Crits-Christoph A."/>
            <person name="Burstein D."/>
            <person name="Anantharaman K."/>
            <person name="Lane K.R."/>
            <person name="Thomas B.C."/>
            <person name="Pan C."/>
            <person name="Northen T.R."/>
            <person name="Banfield J.F."/>
        </authorList>
    </citation>
    <scope>NUCLEOTIDE SEQUENCE [LARGE SCALE GENOMIC DNA]</scope>
    <source>
        <strain evidence="13">NP_8</strain>
    </source>
</reference>
<dbReference type="PROSITE" id="PS00788">
    <property type="entry name" value="CHORISMATE_SYNTHASE_2"/>
    <property type="match status" value="1"/>
</dbReference>
<evidence type="ECO:0000256" key="5">
    <source>
        <dbReference type="ARBA" id="ARBA00022630"/>
    </source>
</evidence>
<dbReference type="PROSITE" id="PS00789">
    <property type="entry name" value="CHORISMATE_SYNTHASE_3"/>
    <property type="match status" value="1"/>
</dbReference>
<comment type="cofactor">
    <cofactor evidence="11 12">
        <name>FMNH2</name>
        <dbReference type="ChEBI" id="CHEBI:57618"/>
    </cofactor>
    <text evidence="11 12">Reduced FMN (FMNH(2)).</text>
</comment>
<keyword evidence="8 11" id="KW-0521">NADP</keyword>
<evidence type="ECO:0000256" key="8">
    <source>
        <dbReference type="ARBA" id="ARBA00022857"/>
    </source>
</evidence>
<sequence>MRFLTAGESHGKALTAVVEGLPAGLGVSEDAINAQMIRRQLGYGRSVRMKLEADHVEIVSGAMGGQTIGGPVALRIENRDARADEPPLTRPRPGHADLVGIMKFGFDDARRALERASARETAARVAVGALCRTLLNEFGIQVCSHVVEIGGVAIRTRPERWDDIPSLAEASELRCVDAGAEGEMRAAIDDARQRGDTLGGVFEVIALGVPPGLGSYVHWDRKLDGRLAQAVMSIHAVKGVEVGPGFEMARTPGSRAHDEIFWTRGRGFFRETNRAGGTEGGVTTGAPVVVRGAMKPLSTLMSPLRSVDIKTKEAITGAVVRSDVCAVPAAGVVGESMVCFVLADALLEKFGSDSLADIKLAYEAYLRRIKEM</sequence>
<feature type="binding site" evidence="11">
    <location>
        <begin position="115"/>
        <end position="117"/>
    </location>
    <ligand>
        <name>FMN</name>
        <dbReference type="ChEBI" id="CHEBI:58210"/>
    </ligand>
</feature>
<dbReference type="GO" id="GO:0009073">
    <property type="term" value="P:aromatic amino acid family biosynthetic process"/>
    <property type="evidence" value="ECO:0007669"/>
    <property type="project" value="UniProtKB-KW"/>
</dbReference>
<dbReference type="UniPathway" id="UPA00053">
    <property type="reaction ID" value="UER00090"/>
</dbReference>
<protein>
    <recommendedName>
        <fullName evidence="3 11">Chorismate synthase</fullName>
        <shortName evidence="11">CS</shortName>
        <ecNumber evidence="3 11">4.2.3.5</ecNumber>
    </recommendedName>
    <alternativeName>
        <fullName evidence="11">5-enolpyruvylshikimate-3-phosphate phospholyase</fullName>
    </alternativeName>
</protein>
<dbReference type="PANTHER" id="PTHR21085">
    <property type="entry name" value="CHORISMATE SYNTHASE"/>
    <property type="match status" value="1"/>
</dbReference>
<dbReference type="FunFam" id="3.60.150.10:FF:000002">
    <property type="entry name" value="Chorismate synthase"/>
    <property type="match status" value="1"/>
</dbReference>
<dbReference type="EMBL" id="VBAP01000004">
    <property type="protein sequence ID" value="TMI77331.1"/>
    <property type="molecule type" value="Genomic_DNA"/>
</dbReference>
<dbReference type="PIRSF" id="PIRSF001456">
    <property type="entry name" value="Chorismate_synth"/>
    <property type="match status" value="1"/>
</dbReference>
<dbReference type="EC" id="4.2.3.5" evidence="3 11"/>
<keyword evidence="4 11" id="KW-0028">Amino-acid biosynthesis</keyword>
<name>A0A537J197_9BACT</name>
<evidence type="ECO:0000256" key="2">
    <source>
        <dbReference type="ARBA" id="ARBA00008014"/>
    </source>
</evidence>
<dbReference type="InterPro" id="IPR020541">
    <property type="entry name" value="Chorismate_synthase_CS"/>
</dbReference>
<comment type="function">
    <text evidence="11">Catalyzes the anti-1,4-elimination of the C-3 phosphate and the C-6 proR hydrogen from 5-enolpyruvylshikimate-3-phosphate (EPSP) to yield chorismate, which is the branch point compound that serves as the starting substrate for the three terminal pathways of aromatic amino acid biosynthesis. This reaction introduces a second double bond into the aromatic ring system.</text>
</comment>
<dbReference type="PANTHER" id="PTHR21085:SF0">
    <property type="entry name" value="CHORISMATE SYNTHASE"/>
    <property type="match status" value="1"/>
</dbReference>
<comment type="caution">
    <text evidence="13">The sequence shown here is derived from an EMBL/GenBank/DDBJ whole genome shotgun (WGS) entry which is preliminary data.</text>
</comment>
<dbReference type="SUPFAM" id="SSF103263">
    <property type="entry name" value="Chorismate synthase, AroC"/>
    <property type="match status" value="1"/>
</dbReference>
<dbReference type="NCBIfam" id="TIGR00033">
    <property type="entry name" value="aroC"/>
    <property type="match status" value="1"/>
</dbReference>
<gene>
    <name evidence="11 13" type="primary">aroC</name>
    <name evidence="13" type="ORF">E6H05_00630</name>
</gene>
<evidence type="ECO:0000256" key="6">
    <source>
        <dbReference type="ARBA" id="ARBA00022643"/>
    </source>
</evidence>
<dbReference type="HAMAP" id="MF_00300">
    <property type="entry name" value="Chorismate_synth"/>
    <property type="match status" value="1"/>
</dbReference>
<comment type="similarity">
    <text evidence="2 11 12">Belongs to the chorismate synthase family.</text>
</comment>
<dbReference type="GO" id="GO:0009423">
    <property type="term" value="P:chorismate biosynthetic process"/>
    <property type="evidence" value="ECO:0007669"/>
    <property type="project" value="UniProtKB-UniRule"/>
</dbReference>
<feature type="binding site" evidence="11">
    <location>
        <position position="45"/>
    </location>
    <ligand>
        <name>NADP(+)</name>
        <dbReference type="ChEBI" id="CHEBI:58349"/>
    </ligand>
</feature>
<evidence type="ECO:0000256" key="10">
    <source>
        <dbReference type="ARBA" id="ARBA00023239"/>
    </source>
</evidence>
<feature type="binding site" evidence="11">
    <location>
        <position position="280"/>
    </location>
    <ligand>
        <name>FMN</name>
        <dbReference type="ChEBI" id="CHEBI:58210"/>
    </ligand>
</feature>
<dbReference type="GO" id="GO:0010181">
    <property type="term" value="F:FMN binding"/>
    <property type="evidence" value="ECO:0007669"/>
    <property type="project" value="TreeGrafter"/>
</dbReference>
<feature type="binding site" evidence="11">
    <location>
        <position position="321"/>
    </location>
    <ligand>
        <name>FMN</name>
        <dbReference type="ChEBI" id="CHEBI:58210"/>
    </ligand>
</feature>
<keyword evidence="7 11" id="KW-0274">FAD</keyword>
<dbReference type="InterPro" id="IPR035904">
    <property type="entry name" value="Chorismate_synth_AroC_sf"/>
</dbReference>
<evidence type="ECO:0000256" key="11">
    <source>
        <dbReference type="HAMAP-Rule" id="MF_00300"/>
    </source>
</evidence>
<dbReference type="PROSITE" id="PS00787">
    <property type="entry name" value="CHORISMATE_SYNTHASE_1"/>
    <property type="match status" value="1"/>
</dbReference>
<evidence type="ECO:0000256" key="4">
    <source>
        <dbReference type="ARBA" id="ARBA00022605"/>
    </source>
</evidence>
<evidence type="ECO:0000256" key="3">
    <source>
        <dbReference type="ARBA" id="ARBA00013036"/>
    </source>
</evidence>
<comment type="caution">
    <text evidence="11">Lacks conserved residue(s) required for the propagation of feature annotation.</text>
</comment>
<dbReference type="Gene3D" id="3.60.150.10">
    <property type="entry name" value="Chorismate synthase AroC"/>
    <property type="match status" value="1"/>
</dbReference>
<organism evidence="13 14">
    <name type="scientific">Candidatus Segetimicrobium genomatis</name>
    <dbReference type="NCBI Taxonomy" id="2569760"/>
    <lineage>
        <taxon>Bacteria</taxon>
        <taxon>Bacillati</taxon>
        <taxon>Candidatus Sysuimicrobiota</taxon>
        <taxon>Candidatus Sysuimicrobiia</taxon>
        <taxon>Candidatus Sysuimicrobiales</taxon>
        <taxon>Candidatus Segetimicrobiaceae</taxon>
        <taxon>Candidatus Segetimicrobium</taxon>
    </lineage>
</organism>
<proteinExistence type="inferred from homology"/>
<keyword evidence="9 11" id="KW-0057">Aromatic amino acid biosynthesis</keyword>